<protein>
    <submittedName>
        <fullName evidence="2">Diguanylate cyclase phosphodiesterase domain-containing protein</fullName>
    </submittedName>
</protein>
<reference evidence="2 3" key="1">
    <citation type="journal article" date="2015" name="Genome Announc.">
        <title>Expanding the biotechnology potential of lactobacilli through comparative genomics of 213 strains and associated genera.</title>
        <authorList>
            <person name="Sun Z."/>
            <person name="Harris H.M."/>
            <person name="McCann A."/>
            <person name="Guo C."/>
            <person name="Argimon S."/>
            <person name="Zhang W."/>
            <person name="Yang X."/>
            <person name="Jeffery I.B."/>
            <person name="Cooney J.C."/>
            <person name="Kagawa T.F."/>
            <person name="Liu W."/>
            <person name="Song Y."/>
            <person name="Salvetti E."/>
            <person name="Wrobel A."/>
            <person name="Rasinkangas P."/>
            <person name="Parkhill J."/>
            <person name="Rea M.C."/>
            <person name="O'Sullivan O."/>
            <person name="Ritari J."/>
            <person name="Douillard F.P."/>
            <person name="Paul Ross R."/>
            <person name="Yang R."/>
            <person name="Briner A.E."/>
            <person name="Felis G.E."/>
            <person name="de Vos W.M."/>
            <person name="Barrangou R."/>
            <person name="Klaenhammer T.R."/>
            <person name="Caufield P.W."/>
            <person name="Cui Y."/>
            <person name="Zhang H."/>
            <person name="O'Toole P.W."/>
        </authorList>
    </citation>
    <scope>NUCLEOTIDE SEQUENCE [LARGE SCALE GENOMIC DNA]</scope>
    <source>
        <strain evidence="2 3">DSM 24301</strain>
    </source>
</reference>
<feature type="domain" description="EAL" evidence="1">
    <location>
        <begin position="8"/>
        <end position="249"/>
    </location>
</feature>
<dbReference type="GO" id="GO:0071111">
    <property type="term" value="F:cyclic-guanylate-specific phosphodiesterase activity"/>
    <property type="evidence" value="ECO:0007669"/>
    <property type="project" value="InterPro"/>
</dbReference>
<dbReference type="InterPro" id="IPR050706">
    <property type="entry name" value="Cyclic-di-GMP_PDE-like"/>
</dbReference>
<dbReference type="EMBL" id="JQCE01000061">
    <property type="protein sequence ID" value="KRO15746.1"/>
    <property type="molecule type" value="Genomic_DNA"/>
</dbReference>
<dbReference type="PANTHER" id="PTHR33121:SF70">
    <property type="entry name" value="SIGNALING PROTEIN YKOW"/>
    <property type="match status" value="1"/>
</dbReference>
<dbReference type="Proteomes" id="UP000050969">
    <property type="component" value="Unassembled WGS sequence"/>
</dbReference>
<dbReference type="PANTHER" id="PTHR33121">
    <property type="entry name" value="CYCLIC DI-GMP PHOSPHODIESTERASE PDEF"/>
    <property type="match status" value="1"/>
</dbReference>
<proteinExistence type="predicted"/>
<dbReference type="PATRIC" id="fig|1293598.4.peg.2269"/>
<dbReference type="InterPro" id="IPR035919">
    <property type="entry name" value="EAL_sf"/>
</dbReference>
<evidence type="ECO:0000313" key="3">
    <source>
        <dbReference type="Proteomes" id="UP000050969"/>
    </source>
</evidence>
<organism evidence="2 3">
    <name type="scientific">Lacticaseibacillus saniviri JCM 17471 = DSM 24301</name>
    <dbReference type="NCBI Taxonomy" id="1293598"/>
    <lineage>
        <taxon>Bacteria</taxon>
        <taxon>Bacillati</taxon>
        <taxon>Bacillota</taxon>
        <taxon>Bacilli</taxon>
        <taxon>Lactobacillales</taxon>
        <taxon>Lactobacillaceae</taxon>
        <taxon>Lacticaseibacillus</taxon>
    </lineage>
</organism>
<keyword evidence="3" id="KW-1185">Reference proteome</keyword>
<dbReference type="SMART" id="SM00052">
    <property type="entry name" value="EAL"/>
    <property type="match status" value="1"/>
</dbReference>
<dbReference type="Gene3D" id="3.20.20.450">
    <property type="entry name" value="EAL domain"/>
    <property type="match status" value="1"/>
</dbReference>
<dbReference type="InterPro" id="IPR001633">
    <property type="entry name" value="EAL_dom"/>
</dbReference>
<dbReference type="STRING" id="1293598.IV56_GL002168"/>
<sequence length="249" mass="29491">MTGIFFYRSRVRSRNYLAKEQSELRYFIQQQVDSHGDITGYECLLRQPDNEGNWRLPEHLETLPLQRVIFLLDGVFDGLPTLPYTLAINLDYDQIISPEFDYFVRWAQSRITPMQLVIELTIDPQAEYPKRRRFLRQAAQARQYGVQIAVDNVGNRQIDLNAIEWMLPVTDIIKASMRQFRKADGEWLDLNLQFWRKLAQQHHIELVLMGVEDDQDAELAKLLKIDHMQGYLYGRPVDVAQRKEREHER</sequence>
<dbReference type="SUPFAM" id="SSF141868">
    <property type="entry name" value="EAL domain-like"/>
    <property type="match status" value="1"/>
</dbReference>
<accession>A0A0R2MTT3</accession>
<dbReference type="Pfam" id="PF00563">
    <property type="entry name" value="EAL"/>
    <property type="match status" value="1"/>
</dbReference>
<dbReference type="PROSITE" id="PS50883">
    <property type="entry name" value="EAL"/>
    <property type="match status" value="1"/>
</dbReference>
<gene>
    <name evidence="2" type="ORF">IV56_GL002168</name>
</gene>
<dbReference type="AlphaFoldDB" id="A0A0R2MTT3"/>
<comment type="caution">
    <text evidence="2">The sequence shown here is derived from an EMBL/GenBank/DDBJ whole genome shotgun (WGS) entry which is preliminary data.</text>
</comment>
<evidence type="ECO:0000259" key="1">
    <source>
        <dbReference type="PROSITE" id="PS50883"/>
    </source>
</evidence>
<evidence type="ECO:0000313" key="2">
    <source>
        <dbReference type="EMBL" id="KRO15746.1"/>
    </source>
</evidence>
<name>A0A0R2MTT3_9LACO</name>